<keyword evidence="2" id="KW-0812">Transmembrane</keyword>
<evidence type="ECO:0000313" key="5">
    <source>
        <dbReference type="Proteomes" id="UP000540506"/>
    </source>
</evidence>
<dbReference type="InterPro" id="IPR046253">
    <property type="entry name" value="DUF6286"/>
</dbReference>
<sequence length="201" mass="21279">MADLAASPEIPPQGPQSAPEARPSGPGYRVPRSPRTRAAALVALLLLVGSGVLLYDAASSWAGHRPGSWRGWLAGQLDTRQLSTGWVLGGAAVVLLFGGWLLVLAVASGGRRWLVLRHAPGAVIDRKGVAALLQTRALALPMVAHARVRAGRRRHRVTVHGSADLAAAQQELAAELARIGLLTEPTLRVRGRPVKHRPPVH</sequence>
<dbReference type="RefSeq" id="WP_184938655.1">
    <property type="nucleotide sequence ID" value="NZ_JACHJV010000001.1"/>
</dbReference>
<feature type="transmembrane region" description="Helical" evidence="2">
    <location>
        <begin position="86"/>
        <end position="107"/>
    </location>
</feature>
<keyword evidence="2" id="KW-0472">Membrane</keyword>
<comment type="caution">
    <text evidence="4">The sequence shown here is derived from an EMBL/GenBank/DDBJ whole genome shotgun (WGS) entry which is preliminary data.</text>
</comment>
<dbReference type="Pfam" id="PF19803">
    <property type="entry name" value="DUF6286"/>
    <property type="match status" value="1"/>
</dbReference>
<proteinExistence type="predicted"/>
<feature type="domain" description="DUF6286" evidence="3">
    <location>
        <begin position="97"/>
        <end position="190"/>
    </location>
</feature>
<feature type="region of interest" description="Disordered" evidence="1">
    <location>
        <begin position="1"/>
        <end position="31"/>
    </location>
</feature>
<dbReference type="AlphaFoldDB" id="A0A7W7VX13"/>
<gene>
    <name evidence="4" type="ORF">FHR34_004989</name>
</gene>
<evidence type="ECO:0000256" key="2">
    <source>
        <dbReference type="SAM" id="Phobius"/>
    </source>
</evidence>
<evidence type="ECO:0000259" key="3">
    <source>
        <dbReference type="Pfam" id="PF19803"/>
    </source>
</evidence>
<dbReference type="Proteomes" id="UP000540506">
    <property type="component" value="Unassembled WGS sequence"/>
</dbReference>
<keyword evidence="5" id="KW-1185">Reference proteome</keyword>
<reference evidence="4 5" key="1">
    <citation type="submission" date="2020-08" db="EMBL/GenBank/DDBJ databases">
        <title>Sequencing the genomes of 1000 actinobacteria strains.</title>
        <authorList>
            <person name="Klenk H.-P."/>
        </authorList>
    </citation>
    <scope>NUCLEOTIDE SEQUENCE [LARGE SCALE GENOMIC DNA]</scope>
    <source>
        <strain evidence="4 5">DSM 41654</strain>
    </source>
</reference>
<keyword evidence="2" id="KW-1133">Transmembrane helix</keyword>
<protein>
    <recommendedName>
        <fullName evidence="3">DUF6286 domain-containing protein</fullName>
    </recommendedName>
</protein>
<dbReference type="EMBL" id="JACHJV010000001">
    <property type="protein sequence ID" value="MBB4925996.1"/>
    <property type="molecule type" value="Genomic_DNA"/>
</dbReference>
<organism evidence="4 5">
    <name type="scientific">Kitasatospora kifunensis</name>
    <name type="common">Streptomyces kifunensis</name>
    <dbReference type="NCBI Taxonomy" id="58351"/>
    <lineage>
        <taxon>Bacteria</taxon>
        <taxon>Bacillati</taxon>
        <taxon>Actinomycetota</taxon>
        <taxon>Actinomycetes</taxon>
        <taxon>Kitasatosporales</taxon>
        <taxon>Streptomycetaceae</taxon>
        <taxon>Kitasatospora</taxon>
    </lineage>
</organism>
<evidence type="ECO:0000313" key="4">
    <source>
        <dbReference type="EMBL" id="MBB4925996.1"/>
    </source>
</evidence>
<evidence type="ECO:0000256" key="1">
    <source>
        <dbReference type="SAM" id="MobiDB-lite"/>
    </source>
</evidence>
<feature type="transmembrane region" description="Helical" evidence="2">
    <location>
        <begin position="38"/>
        <end position="58"/>
    </location>
</feature>
<accession>A0A7W7VX13</accession>
<name>A0A7W7VX13_KITKI</name>